<evidence type="ECO:0000259" key="1">
    <source>
        <dbReference type="Pfam" id="PF07238"/>
    </source>
</evidence>
<dbReference type="InterPro" id="IPR009875">
    <property type="entry name" value="PilZ_domain"/>
</dbReference>
<dbReference type="EMBL" id="JBHLWN010000090">
    <property type="protein sequence ID" value="MFC0215346.1"/>
    <property type="molecule type" value="Genomic_DNA"/>
</dbReference>
<protein>
    <submittedName>
        <fullName evidence="2">PilZ domain-containing protein</fullName>
    </submittedName>
</protein>
<dbReference type="RefSeq" id="WP_377472791.1">
    <property type="nucleotide sequence ID" value="NZ_JBHLWN010000090.1"/>
</dbReference>
<evidence type="ECO:0000313" key="2">
    <source>
        <dbReference type="EMBL" id="MFC0215346.1"/>
    </source>
</evidence>
<reference evidence="2 3" key="1">
    <citation type="submission" date="2024-09" db="EMBL/GenBank/DDBJ databases">
        <authorList>
            <person name="Sun Q."/>
            <person name="Mori K."/>
        </authorList>
    </citation>
    <scope>NUCLEOTIDE SEQUENCE [LARGE SCALE GENOMIC DNA]</scope>
    <source>
        <strain evidence="2 3">CCM 7759</strain>
    </source>
</reference>
<keyword evidence="3" id="KW-1185">Reference proteome</keyword>
<accession>A0ABV6DRR6</accession>
<comment type="caution">
    <text evidence="2">The sequence shown here is derived from an EMBL/GenBank/DDBJ whole genome shotgun (WGS) entry which is preliminary data.</text>
</comment>
<feature type="domain" description="PilZ" evidence="1">
    <location>
        <begin position="110"/>
        <end position="221"/>
    </location>
</feature>
<dbReference type="Pfam" id="PF07238">
    <property type="entry name" value="PilZ"/>
    <property type="match status" value="1"/>
</dbReference>
<gene>
    <name evidence="2" type="ORF">ACFFK0_23405</name>
</gene>
<organism evidence="2 3">
    <name type="scientific">Paenibacillus chartarius</name>
    <dbReference type="NCBI Taxonomy" id="747481"/>
    <lineage>
        <taxon>Bacteria</taxon>
        <taxon>Bacillati</taxon>
        <taxon>Bacillota</taxon>
        <taxon>Bacilli</taxon>
        <taxon>Bacillales</taxon>
        <taxon>Paenibacillaceae</taxon>
        <taxon>Paenibacillus</taxon>
    </lineage>
</organism>
<name>A0ABV6DRR6_9BACL</name>
<proteinExistence type="predicted"/>
<evidence type="ECO:0000313" key="3">
    <source>
        <dbReference type="Proteomes" id="UP001589776"/>
    </source>
</evidence>
<sequence>MNWNQALSQGIVAPHSVCQLIIVGETKEGQPFCMENVFTVQKVTSTHFTVSFDFQGVSPFEKLDHVSFIDLSCRVRGILYSAFVGLEQLEVKKNVCTLLLTAPSELRSEQSRRHLRASLPVRTPVTCRIMGVRRFASHQSVAFHGQMLDISSSGLSFVTQVRLFYPLYLELRFLLPGDPEPYTVYGEVVRVSHFSSDLYRVAVELRSLSDSLTRRIDEYCMNE</sequence>
<dbReference type="Proteomes" id="UP001589776">
    <property type="component" value="Unassembled WGS sequence"/>
</dbReference>
<dbReference type="Gene3D" id="2.40.10.220">
    <property type="entry name" value="predicted glycosyltransferase like domains"/>
    <property type="match status" value="1"/>
</dbReference>